<accession>A0ABQ6FIY4</accession>
<organism evidence="1 3">
    <name type="scientific">Dictyobacter halimunensis</name>
    <dbReference type="NCBI Taxonomy" id="3026934"/>
    <lineage>
        <taxon>Bacteria</taxon>
        <taxon>Bacillati</taxon>
        <taxon>Chloroflexota</taxon>
        <taxon>Ktedonobacteria</taxon>
        <taxon>Ktedonobacterales</taxon>
        <taxon>Dictyobacteraceae</taxon>
        <taxon>Dictyobacter</taxon>
    </lineage>
</organism>
<evidence type="ECO:0000313" key="1">
    <source>
        <dbReference type="EMBL" id="GLV54099.1"/>
    </source>
</evidence>
<evidence type="ECO:0000313" key="2">
    <source>
        <dbReference type="EMBL" id="GLV54106.1"/>
    </source>
</evidence>
<proteinExistence type="predicted"/>
<evidence type="ECO:0000313" key="3">
    <source>
        <dbReference type="Proteomes" id="UP001344906"/>
    </source>
</evidence>
<name>A0ABQ6FIY4_9CHLR</name>
<dbReference type="Proteomes" id="UP001344906">
    <property type="component" value="Unassembled WGS sequence"/>
</dbReference>
<protein>
    <submittedName>
        <fullName evidence="1">Uncharacterized protein</fullName>
    </submittedName>
</protein>
<reference evidence="1 3" key="1">
    <citation type="submission" date="2023-02" db="EMBL/GenBank/DDBJ databases">
        <title>Dictyobacter halimunensis sp. nov., a new member of the class Ktedonobacteria from forest soil in a geothermal area.</title>
        <authorList>
            <person name="Rachmania M.K."/>
            <person name="Ningsih F."/>
            <person name="Sakai Y."/>
            <person name="Yabe S."/>
            <person name="Yokota A."/>
            <person name="Sjamsuridzal W."/>
        </authorList>
    </citation>
    <scope>NUCLEOTIDE SEQUENCE [LARGE SCALE GENOMIC DNA]</scope>
    <source>
        <strain evidence="1 3">S3.2.2.5</strain>
    </source>
</reference>
<dbReference type="EMBL" id="BSRI01000001">
    <property type="protein sequence ID" value="GLV54106.1"/>
    <property type="molecule type" value="Genomic_DNA"/>
</dbReference>
<keyword evidence="3" id="KW-1185">Reference proteome</keyword>
<dbReference type="EMBL" id="BSRI01000001">
    <property type="protein sequence ID" value="GLV54099.1"/>
    <property type="molecule type" value="Genomic_DNA"/>
</dbReference>
<comment type="caution">
    <text evidence="1">The sequence shown here is derived from an EMBL/GenBank/DDBJ whole genome shotgun (WGS) entry which is preliminary data.</text>
</comment>
<sequence>MCACMPLAQDGSGTSKYVMKTKGVNHVEFWKKQADVSEQVLEEVSDEQLRQVSGGSLLHAGTQLNVVDGILGNVVTTATQTVGSVGVSGVQVQAAGVNVSTPAIVPETLL</sequence>
<gene>
    <name evidence="1" type="ORF">KDH_09480</name>
    <name evidence="2" type="ORF">KDH_09550</name>
</gene>